<accession>A0A2P6R7N2</accession>
<keyword evidence="7" id="KW-0472">Membrane</keyword>
<dbReference type="SUPFAM" id="SSF101941">
    <property type="entry name" value="NAC domain"/>
    <property type="match status" value="1"/>
</dbReference>
<evidence type="ECO:0000256" key="3">
    <source>
        <dbReference type="ARBA" id="ARBA00022692"/>
    </source>
</evidence>
<dbReference type="Gene3D" id="2.170.150.80">
    <property type="entry name" value="NAC domain"/>
    <property type="match status" value="1"/>
</dbReference>
<dbReference type="Pfam" id="PF02365">
    <property type="entry name" value="NAM"/>
    <property type="match status" value="1"/>
</dbReference>
<reference evidence="12 13" key="1">
    <citation type="journal article" date="2018" name="Nat. Genet.">
        <title>The Rosa genome provides new insights in the design of modern roses.</title>
        <authorList>
            <person name="Bendahmane M."/>
        </authorList>
    </citation>
    <scope>NUCLEOTIDE SEQUENCE [LARGE SCALE GENOMIC DNA]</scope>
    <source>
        <strain evidence="13">cv. Old Blush</strain>
    </source>
</reference>
<keyword evidence="3" id="KW-0812">Transmembrane</keyword>
<proteinExistence type="predicted"/>
<dbReference type="GO" id="GO:0005634">
    <property type="term" value="C:nucleus"/>
    <property type="evidence" value="ECO:0007669"/>
    <property type="project" value="UniProtKB-SubCell"/>
</dbReference>
<evidence type="ECO:0000256" key="4">
    <source>
        <dbReference type="ARBA" id="ARBA00022989"/>
    </source>
</evidence>
<evidence type="ECO:0000313" key="13">
    <source>
        <dbReference type="Proteomes" id="UP000238479"/>
    </source>
</evidence>
<dbReference type="InterPro" id="IPR003441">
    <property type="entry name" value="NAC-dom"/>
</dbReference>
<keyword evidence="5" id="KW-0805">Transcription regulation</keyword>
<evidence type="ECO:0000256" key="7">
    <source>
        <dbReference type="ARBA" id="ARBA00023136"/>
    </source>
</evidence>
<evidence type="ECO:0000256" key="1">
    <source>
        <dbReference type="ARBA" id="ARBA00004123"/>
    </source>
</evidence>
<comment type="caution">
    <text evidence="12">The sequence shown here is derived from an EMBL/GenBank/DDBJ whole genome shotgun (WGS) entry which is preliminary data.</text>
</comment>
<evidence type="ECO:0000256" key="6">
    <source>
        <dbReference type="ARBA" id="ARBA00023125"/>
    </source>
</evidence>
<sequence>MMVSADDLVIVFRQQPGFRFHPTEEELVLYYLKRKICHKRFQLNIITETDVYKCEPEELPGLSLLQTGDLQWFFFNPRNCKYPNKPTRINRATRHGYWKVTGKDRTITNNSRSVGVKKTLVFYTGRAPSGNRTDWVMHEYTLHDEELKRCGNVPDAYALCKVYKKSGLGPKNGEQYGAPFKEEDCSDMDEVQETPVKQIENQISRAKGGVNPVTKSYSYRTWRSS</sequence>
<dbReference type="GO" id="GO:0016020">
    <property type="term" value="C:membrane"/>
    <property type="evidence" value="ECO:0007669"/>
    <property type="project" value="UniProtKB-SubCell"/>
</dbReference>
<dbReference type="InterPro" id="IPR036093">
    <property type="entry name" value="NAC_dom_sf"/>
</dbReference>
<comment type="subcellular location">
    <subcellularLocation>
        <location evidence="2">Membrane</location>
        <topology evidence="2">Single-pass membrane protein</topology>
    </subcellularLocation>
    <subcellularLocation>
        <location evidence="1">Nucleus</location>
    </subcellularLocation>
</comment>
<dbReference type="PANTHER" id="PTHR31744:SF216">
    <property type="entry name" value="NAC TRANSCRIPTION FACTOR"/>
    <property type="match status" value="1"/>
</dbReference>
<keyword evidence="4" id="KW-1133">Transmembrane helix</keyword>
<dbReference type="STRING" id="74649.A0A2P6R7N2"/>
<evidence type="ECO:0000313" key="12">
    <source>
        <dbReference type="EMBL" id="PRQ42443.1"/>
    </source>
</evidence>
<evidence type="ECO:0000256" key="2">
    <source>
        <dbReference type="ARBA" id="ARBA00004167"/>
    </source>
</evidence>
<feature type="domain" description="NAC" evidence="11">
    <location>
        <begin position="14"/>
        <end position="165"/>
    </location>
</feature>
<evidence type="ECO:0000256" key="9">
    <source>
        <dbReference type="ARBA" id="ARBA00023163"/>
    </source>
</evidence>
<evidence type="ECO:0000256" key="10">
    <source>
        <dbReference type="ARBA" id="ARBA00023242"/>
    </source>
</evidence>
<keyword evidence="9" id="KW-0804">Transcription</keyword>
<dbReference type="Proteomes" id="UP000238479">
    <property type="component" value="Chromosome 3"/>
</dbReference>
<organism evidence="12 13">
    <name type="scientific">Rosa chinensis</name>
    <name type="common">China rose</name>
    <dbReference type="NCBI Taxonomy" id="74649"/>
    <lineage>
        <taxon>Eukaryota</taxon>
        <taxon>Viridiplantae</taxon>
        <taxon>Streptophyta</taxon>
        <taxon>Embryophyta</taxon>
        <taxon>Tracheophyta</taxon>
        <taxon>Spermatophyta</taxon>
        <taxon>Magnoliopsida</taxon>
        <taxon>eudicotyledons</taxon>
        <taxon>Gunneridae</taxon>
        <taxon>Pentapetalae</taxon>
        <taxon>rosids</taxon>
        <taxon>fabids</taxon>
        <taxon>Rosales</taxon>
        <taxon>Rosaceae</taxon>
        <taxon>Rosoideae</taxon>
        <taxon>Rosoideae incertae sedis</taxon>
        <taxon>Rosa</taxon>
    </lineage>
</organism>
<dbReference type="PROSITE" id="PS51005">
    <property type="entry name" value="NAC"/>
    <property type="match status" value="1"/>
</dbReference>
<keyword evidence="13" id="KW-1185">Reference proteome</keyword>
<dbReference type="AlphaFoldDB" id="A0A2P6R7N2"/>
<keyword evidence="10" id="KW-0539">Nucleus</keyword>
<dbReference type="Gramene" id="PRQ42443">
    <property type="protein sequence ID" value="PRQ42443"/>
    <property type="gene ID" value="RchiOBHm_Chr3g0457681"/>
</dbReference>
<name>A0A2P6R7N2_ROSCH</name>
<gene>
    <name evidence="12" type="ORF">RchiOBHm_Chr3g0457681</name>
</gene>
<protein>
    <submittedName>
        <fullName evidence="12">Putative transcription factor NAM family</fullName>
    </submittedName>
</protein>
<evidence type="ECO:0000256" key="8">
    <source>
        <dbReference type="ARBA" id="ARBA00023159"/>
    </source>
</evidence>
<dbReference type="PANTHER" id="PTHR31744">
    <property type="entry name" value="PROTEIN CUP-SHAPED COTYLEDON 2-RELATED"/>
    <property type="match status" value="1"/>
</dbReference>
<dbReference type="EMBL" id="PDCK01000041">
    <property type="protein sequence ID" value="PRQ42443.1"/>
    <property type="molecule type" value="Genomic_DNA"/>
</dbReference>
<evidence type="ECO:0000256" key="5">
    <source>
        <dbReference type="ARBA" id="ARBA00023015"/>
    </source>
</evidence>
<dbReference type="OMA" id="HEYTLHD"/>
<evidence type="ECO:0000259" key="11">
    <source>
        <dbReference type="PROSITE" id="PS51005"/>
    </source>
</evidence>
<dbReference type="GO" id="GO:0006355">
    <property type="term" value="P:regulation of DNA-templated transcription"/>
    <property type="evidence" value="ECO:0007669"/>
    <property type="project" value="InterPro"/>
</dbReference>
<keyword evidence="8" id="KW-0010">Activator</keyword>
<keyword evidence="6" id="KW-0238">DNA-binding</keyword>
<dbReference type="GO" id="GO:0000976">
    <property type="term" value="F:transcription cis-regulatory region binding"/>
    <property type="evidence" value="ECO:0007669"/>
    <property type="project" value="UniProtKB-ARBA"/>
</dbReference>